<reference evidence="2 3" key="1">
    <citation type="journal article" date="2014" name="Curr. Biol.">
        <title>The genome of the clonal raider ant Cerapachys biroi.</title>
        <authorList>
            <person name="Oxley P.R."/>
            <person name="Ji L."/>
            <person name="Fetter-Pruneda I."/>
            <person name="McKenzie S.K."/>
            <person name="Li C."/>
            <person name="Hu H."/>
            <person name="Zhang G."/>
            <person name="Kronauer D.J."/>
        </authorList>
    </citation>
    <scope>NUCLEOTIDE SEQUENCE [LARGE SCALE GENOMIC DNA]</scope>
</reference>
<protein>
    <submittedName>
        <fullName evidence="2">Uncharacterized protein</fullName>
    </submittedName>
</protein>
<keyword evidence="3" id="KW-1185">Reference proteome</keyword>
<dbReference type="AlphaFoldDB" id="A0A026WQQ2"/>
<proteinExistence type="predicted"/>
<dbReference type="EMBL" id="KK107128">
    <property type="protein sequence ID" value="EZA58273.1"/>
    <property type="molecule type" value="Genomic_DNA"/>
</dbReference>
<feature type="compositionally biased region" description="Polar residues" evidence="1">
    <location>
        <begin position="38"/>
        <end position="50"/>
    </location>
</feature>
<organism evidence="2 3">
    <name type="scientific">Ooceraea biroi</name>
    <name type="common">Clonal raider ant</name>
    <name type="synonym">Cerapachys biroi</name>
    <dbReference type="NCBI Taxonomy" id="2015173"/>
    <lineage>
        <taxon>Eukaryota</taxon>
        <taxon>Metazoa</taxon>
        <taxon>Ecdysozoa</taxon>
        <taxon>Arthropoda</taxon>
        <taxon>Hexapoda</taxon>
        <taxon>Insecta</taxon>
        <taxon>Pterygota</taxon>
        <taxon>Neoptera</taxon>
        <taxon>Endopterygota</taxon>
        <taxon>Hymenoptera</taxon>
        <taxon>Apocrita</taxon>
        <taxon>Aculeata</taxon>
        <taxon>Formicoidea</taxon>
        <taxon>Formicidae</taxon>
        <taxon>Dorylinae</taxon>
        <taxon>Ooceraea</taxon>
    </lineage>
</organism>
<evidence type="ECO:0000256" key="1">
    <source>
        <dbReference type="SAM" id="MobiDB-lite"/>
    </source>
</evidence>
<dbReference type="Proteomes" id="UP000053097">
    <property type="component" value="Unassembled WGS sequence"/>
</dbReference>
<gene>
    <name evidence="2" type="ORF">X777_01230</name>
</gene>
<name>A0A026WQQ2_OOCBI</name>
<accession>A0A026WQQ2</accession>
<evidence type="ECO:0000313" key="2">
    <source>
        <dbReference type="EMBL" id="EZA58273.1"/>
    </source>
</evidence>
<feature type="region of interest" description="Disordered" evidence="1">
    <location>
        <begin position="30"/>
        <end position="54"/>
    </location>
</feature>
<sequence length="77" mass="8579">MRVCSDGEMLKVSIIQAVLSSPRAAQEEALRRRECSPPMSNKKTINTKNPSQKKMRAPLVNWLNMPTQPSVLFGLAP</sequence>
<evidence type="ECO:0000313" key="3">
    <source>
        <dbReference type="Proteomes" id="UP000053097"/>
    </source>
</evidence>